<proteinExistence type="predicted"/>
<dbReference type="RefSeq" id="WP_380694734.1">
    <property type="nucleotide sequence ID" value="NZ_JBHRYR010000002.1"/>
</dbReference>
<keyword evidence="3" id="KW-1185">Reference proteome</keyword>
<dbReference type="SMART" id="SM00849">
    <property type="entry name" value="Lactamase_B"/>
    <property type="match status" value="1"/>
</dbReference>
<dbReference type="InterPro" id="IPR036866">
    <property type="entry name" value="RibonucZ/Hydroxyglut_hydro"/>
</dbReference>
<dbReference type="SUPFAM" id="SSF56281">
    <property type="entry name" value="Metallo-hydrolase/oxidoreductase"/>
    <property type="match status" value="1"/>
</dbReference>
<evidence type="ECO:0000313" key="2">
    <source>
        <dbReference type="EMBL" id="MFC3852522.1"/>
    </source>
</evidence>
<dbReference type="PANTHER" id="PTHR47619:SF1">
    <property type="entry name" value="EXODEOXYRIBONUCLEASE WALJ"/>
    <property type="match status" value="1"/>
</dbReference>
<organism evidence="2 3">
    <name type="scientific">Saccharospirillum mangrovi</name>
    <dbReference type="NCBI Taxonomy" id="2161747"/>
    <lineage>
        <taxon>Bacteria</taxon>
        <taxon>Pseudomonadati</taxon>
        <taxon>Pseudomonadota</taxon>
        <taxon>Gammaproteobacteria</taxon>
        <taxon>Oceanospirillales</taxon>
        <taxon>Saccharospirillaceae</taxon>
        <taxon>Saccharospirillum</taxon>
    </lineage>
</organism>
<dbReference type="InterPro" id="IPR001279">
    <property type="entry name" value="Metallo-B-lactamas"/>
</dbReference>
<dbReference type="Pfam" id="PF12706">
    <property type="entry name" value="Lactamase_B_2"/>
    <property type="match status" value="1"/>
</dbReference>
<reference evidence="3" key="1">
    <citation type="journal article" date="2019" name="Int. J. Syst. Evol. Microbiol.">
        <title>The Global Catalogue of Microorganisms (GCM) 10K type strain sequencing project: providing services to taxonomists for standard genome sequencing and annotation.</title>
        <authorList>
            <consortium name="The Broad Institute Genomics Platform"/>
            <consortium name="The Broad Institute Genome Sequencing Center for Infectious Disease"/>
            <person name="Wu L."/>
            <person name="Ma J."/>
        </authorList>
    </citation>
    <scope>NUCLEOTIDE SEQUENCE [LARGE SCALE GENOMIC DNA]</scope>
    <source>
        <strain evidence="3">IBRC 10765</strain>
    </source>
</reference>
<dbReference type="Proteomes" id="UP001595617">
    <property type="component" value="Unassembled WGS sequence"/>
</dbReference>
<feature type="domain" description="Metallo-beta-lactamase" evidence="1">
    <location>
        <begin position="13"/>
        <end position="189"/>
    </location>
</feature>
<evidence type="ECO:0000313" key="3">
    <source>
        <dbReference type="Proteomes" id="UP001595617"/>
    </source>
</evidence>
<dbReference type="EMBL" id="JBHRYR010000002">
    <property type="protein sequence ID" value="MFC3852522.1"/>
    <property type="molecule type" value="Genomic_DNA"/>
</dbReference>
<protein>
    <submittedName>
        <fullName evidence="2">MBL fold metallo-hydrolase</fullName>
    </submittedName>
</protein>
<dbReference type="InterPro" id="IPR052533">
    <property type="entry name" value="WalJ/YycJ-like"/>
</dbReference>
<dbReference type="PANTHER" id="PTHR47619">
    <property type="entry name" value="METALLO-HYDROLASE YYCJ-RELATED"/>
    <property type="match status" value="1"/>
</dbReference>
<dbReference type="Gene3D" id="3.60.15.10">
    <property type="entry name" value="Ribonuclease Z/Hydroxyacylglutathione hydrolase-like"/>
    <property type="match status" value="1"/>
</dbReference>
<comment type="caution">
    <text evidence="2">The sequence shown here is derived from an EMBL/GenBank/DDBJ whole genome shotgun (WGS) entry which is preliminary data.</text>
</comment>
<name>A0ABV7ZVH9_9GAMM</name>
<gene>
    <name evidence="2" type="ORF">ACFOOG_06715</name>
</gene>
<evidence type="ECO:0000259" key="1">
    <source>
        <dbReference type="SMART" id="SM00849"/>
    </source>
</evidence>
<sequence>MLMQFASLGSGSKGNATLVRAADTAVLIDCGFSVKETLQRMARLAFEPSQLSAILVTHEHGDHAKGVMALSRKLNVPVFMSAGTAIALDCMADPRVQTIDLHTPFRLGDLHIEPVAVPHDAREACQFVLGYESHRLGILTDLGHITPHVVNLYQQVDALILEANHDPELLAEGPYPPSLKRRVGGALGHLSNRQSAELLQQIDLARVQKVIISHISEQNNDLALAKATLASVMPGHEDKLQFNCQDAGFDWCQIQPL</sequence>
<accession>A0ABV7ZVH9</accession>